<dbReference type="OrthoDB" id="269822at2759"/>
<feature type="domain" description="PI-PLC Y-box" evidence="12">
    <location>
        <begin position="400"/>
        <end position="486"/>
    </location>
</feature>
<dbReference type="GO" id="GO:0048015">
    <property type="term" value="P:phosphatidylinositol-mediated signaling"/>
    <property type="evidence" value="ECO:0007669"/>
    <property type="project" value="TreeGrafter"/>
</dbReference>
<dbReference type="PROSITE" id="PS50007">
    <property type="entry name" value="PIPLC_X_DOMAIN"/>
    <property type="match status" value="1"/>
</dbReference>
<evidence type="ECO:0000256" key="5">
    <source>
        <dbReference type="ARBA" id="ARBA00022801"/>
    </source>
</evidence>
<evidence type="ECO:0000313" key="13">
    <source>
        <dbReference type="EMBL" id="TVU47437.1"/>
    </source>
</evidence>
<evidence type="ECO:0000256" key="6">
    <source>
        <dbReference type="ARBA" id="ARBA00022963"/>
    </source>
</evidence>
<dbReference type="Pfam" id="PF00388">
    <property type="entry name" value="PI-PLC-X"/>
    <property type="match status" value="1"/>
</dbReference>
<dbReference type="InterPro" id="IPR001711">
    <property type="entry name" value="PLipase_C_Pinositol-sp_Y"/>
</dbReference>
<dbReference type="SUPFAM" id="SSF51695">
    <property type="entry name" value="PLC-like phosphodiesterases"/>
    <property type="match status" value="1"/>
</dbReference>
<organism evidence="13 14">
    <name type="scientific">Eragrostis curvula</name>
    <name type="common">weeping love grass</name>
    <dbReference type="NCBI Taxonomy" id="38414"/>
    <lineage>
        <taxon>Eukaryota</taxon>
        <taxon>Viridiplantae</taxon>
        <taxon>Streptophyta</taxon>
        <taxon>Embryophyta</taxon>
        <taxon>Tracheophyta</taxon>
        <taxon>Spermatophyta</taxon>
        <taxon>Magnoliopsida</taxon>
        <taxon>Liliopsida</taxon>
        <taxon>Poales</taxon>
        <taxon>Poaceae</taxon>
        <taxon>PACMAD clade</taxon>
        <taxon>Chloridoideae</taxon>
        <taxon>Eragrostideae</taxon>
        <taxon>Eragrostidinae</taxon>
        <taxon>Eragrostis</taxon>
    </lineage>
</organism>
<dbReference type="Gramene" id="TVU47437">
    <property type="protein sequence ID" value="TVU47437"/>
    <property type="gene ID" value="EJB05_07040"/>
</dbReference>
<dbReference type="GO" id="GO:0051209">
    <property type="term" value="P:release of sequestered calcium ion into cytosol"/>
    <property type="evidence" value="ECO:0007669"/>
    <property type="project" value="TreeGrafter"/>
</dbReference>
<dbReference type="PRINTS" id="PR00390">
    <property type="entry name" value="PHPHLIPASEC"/>
</dbReference>
<dbReference type="CDD" id="cd00275">
    <property type="entry name" value="C2_PLC_like"/>
    <property type="match status" value="1"/>
</dbReference>
<dbReference type="SUPFAM" id="SSF49562">
    <property type="entry name" value="C2 domain (Calcium/lipid-binding domain, CaLB)"/>
    <property type="match status" value="1"/>
</dbReference>
<feature type="domain" description="C2" evidence="11">
    <location>
        <begin position="510"/>
        <end position="640"/>
    </location>
</feature>
<keyword evidence="14" id="KW-1185">Reference proteome</keyword>
<comment type="catalytic activity">
    <reaction evidence="1 9">
        <text>a 1,2-diacyl-sn-glycero-3-phospho-(1D-myo-inositol-4,5-bisphosphate) + H2O = 1D-myo-inositol 1,4,5-trisphosphate + a 1,2-diacyl-sn-glycerol + H(+)</text>
        <dbReference type="Rhea" id="RHEA:33179"/>
        <dbReference type="ChEBI" id="CHEBI:15377"/>
        <dbReference type="ChEBI" id="CHEBI:15378"/>
        <dbReference type="ChEBI" id="CHEBI:17815"/>
        <dbReference type="ChEBI" id="CHEBI:58456"/>
        <dbReference type="ChEBI" id="CHEBI:203600"/>
        <dbReference type="EC" id="3.1.4.11"/>
    </reaction>
</comment>
<gene>
    <name evidence="13" type="ORF">EJB05_07040</name>
</gene>
<keyword evidence="9" id="KW-0443">Lipid metabolism</keyword>
<dbReference type="EC" id="3.1.4.11" evidence="3 9"/>
<feature type="compositionally biased region" description="Pro residues" evidence="10">
    <location>
        <begin position="11"/>
        <end position="20"/>
    </location>
</feature>
<sequence>MPNREKGSPRASPPHTPPPGTEDEGDGTGTAAAAAVAAAAAEMGTYRCCIFFTRRFALEDASTPDDVRALFTRYAAGAPYMGADDLRRYLAASGAPGGGEDAEQVVDRVLQDRSRTPRFGRPALTVDDFRHLLFSEDLNPPIRSSQVHQDMNAPLSHYFIYTGHNSYLTGNQLSSDCSDLPIIKALQLGVRVIELDIWPNSSKDDVDVLHGRTLTAPVSLIKCLRSIKEYAFVASPYPVIITLEDHLTPDLQAKVAKMVLEVFGDILYYPESKHLQEFPSPEALKGRIILSTKPPKEYLESKGGTMKERGVEPQFKKGESEEAAWGMEVPDIQDEMQVAERSDDDLLYRERGMEDDDEQKTCKKPMAPEYKHLITIKAGKPKGALADALKSDPDKVRRLSLSEQELAKVAARHGPNIVRFTHRNMLRIYPKGTRFDSSNYNPFLGWVHGAQMVAFNMQGYGRALWLMQGFYKANGGCGYVKKPDFLMQTCPDGKVFDPKADLPVKATLKVHGTSGLSLLYEVLKWADPDTGFQVKVYMGDGWQKDFDQTHFDTYSPPDFYTKVGIAGVPSDSVMRKTKVVEDSWVPVWDEEFVFPLTVPEIAVLRVEVHEQDVSDDDFGGQTALPVMELRPGIRAVPLFDHKGLKFRNVKLLMRFEFS</sequence>
<dbReference type="InterPro" id="IPR000008">
    <property type="entry name" value="C2_dom"/>
</dbReference>
<evidence type="ECO:0000256" key="7">
    <source>
        <dbReference type="ARBA" id="ARBA00023136"/>
    </source>
</evidence>
<dbReference type="PANTHER" id="PTHR10336">
    <property type="entry name" value="PHOSPHOINOSITIDE-SPECIFIC PHOSPHOLIPASE C FAMILY PROTEIN"/>
    <property type="match status" value="1"/>
</dbReference>
<keyword evidence="6 9" id="KW-0442">Lipid degradation</keyword>
<dbReference type="GO" id="GO:0005886">
    <property type="term" value="C:plasma membrane"/>
    <property type="evidence" value="ECO:0007669"/>
    <property type="project" value="UniProtKB-SubCell"/>
</dbReference>
<dbReference type="PROSITE" id="PS50004">
    <property type="entry name" value="C2"/>
    <property type="match status" value="1"/>
</dbReference>
<evidence type="ECO:0000256" key="2">
    <source>
        <dbReference type="ARBA" id="ARBA00004202"/>
    </source>
</evidence>
<evidence type="ECO:0000256" key="8">
    <source>
        <dbReference type="ARBA" id="ARBA00023224"/>
    </source>
</evidence>
<protein>
    <recommendedName>
        <fullName evidence="3 9">Phosphoinositide phospholipase C</fullName>
        <ecNumber evidence="3 9">3.1.4.11</ecNumber>
    </recommendedName>
</protein>
<dbReference type="FunFam" id="2.60.40.150:FF:000060">
    <property type="entry name" value="Phosphoinositide phospholipase C"/>
    <property type="match status" value="1"/>
</dbReference>
<evidence type="ECO:0000259" key="12">
    <source>
        <dbReference type="PROSITE" id="PS50008"/>
    </source>
</evidence>
<dbReference type="InterPro" id="IPR001192">
    <property type="entry name" value="PI-PLC_fam"/>
</dbReference>
<accession>A0A5J9WHT5</accession>
<dbReference type="EMBL" id="RWGY01000004">
    <property type="protein sequence ID" value="TVU47437.1"/>
    <property type="molecule type" value="Genomic_DNA"/>
</dbReference>
<proteinExistence type="predicted"/>
<evidence type="ECO:0000256" key="4">
    <source>
        <dbReference type="ARBA" id="ARBA00022475"/>
    </source>
</evidence>
<dbReference type="Pfam" id="PF00168">
    <property type="entry name" value="C2"/>
    <property type="match status" value="1"/>
</dbReference>
<dbReference type="Gene3D" id="3.20.20.190">
    <property type="entry name" value="Phosphatidylinositol (PI) phosphodiesterase"/>
    <property type="match status" value="1"/>
</dbReference>
<dbReference type="InterPro" id="IPR035892">
    <property type="entry name" value="C2_domain_sf"/>
</dbReference>
<keyword evidence="8" id="KW-0807">Transducer</keyword>
<comment type="caution">
    <text evidence="13">The sequence shown here is derived from an EMBL/GenBank/DDBJ whole genome shotgun (WGS) entry which is preliminary data.</text>
</comment>
<dbReference type="SUPFAM" id="SSF47473">
    <property type="entry name" value="EF-hand"/>
    <property type="match status" value="1"/>
</dbReference>
<evidence type="ECO:0000256" key="10">
    <source>
        <dbReference type="SAM" id="MobiDB-lite"/>
    </source>
</evidence>
<dbReference type="SMART" id="SM00149">
    <property type="entry name" value="PLCYc"/>
    <property type="match status" value="1"/>
</dbReference>
<dbReference type="AlphaFoldDB" id="A0A5J9WHT5"/>
<evidence type="ECO:0000259" key="11">
    <source>
        <dbReference type="PROSITE" id="PS50004"/>
    </source>
</evidence>
<feature type="region of interest" description="Disordered" evidence="10">
    <location>
        <begin position="1"/>
        <end position="30"/>
    </location>
</feature>
<name>A0A5J9WHT5_9POAL</name>
<dbReference type="SMART" id="SM00239">
    <property type="entry name" value="C2"/>
    <property type="match status" value="1"/>
</dbReference>
<dbReference type="PANTHER" id="PTHR10336:SF212">
    <property type="entry name" value="PHOSPHOINOSITIDE PHOSPHOLIPASE C"/>
    <property type="match status" value="1"/>
</dbReference>
<keyword evidence="5 9" id="KW-0378">Hydrolase</keyword>
<dbReference type="InterPro" id="IPR017946">
    <property type="entry name" value="PLC-like_Pdiesterase_TIM-brl"/>
</dbReference>
<dbReference type="Pfam" id="PF00387">
    <property type="entry name" value="PI-PLC-Y"/>
    <property type="match status" value="1"/>
</dbReference>
<dbReference type="Gene3D" id="2.60.40.150">
    <property type="entry name" value="C2 domain"/>
    <property type="match status" value="1"/>
</dbReference>
<dbReference type="InterPro" id="IPR011992">
    <property type="entry name" value="EF-hand-dom_pair"/>
</dbReference>
<evidence type="ECO:0000256" key="1">
    <source>
        <dbReference type="ARBA" id="ARBA00001195"/>
    </source>
</evidence>
<keyword evidence="7" id="KW-0472">Membrane</keyword>
<dbReference type="PROSITE" id="PS50008">
    <property type="entry name" value="PIPLC_Y_DOMAIN"/>
    <property type="match status" value="1"/>
</dbReference>
<dbReference type="Proteomes" id="UP000324897">
    <property type="component" value="Chromosome 5"/>
</dbReference>
<dbReference type="InterPro" id="IPR000909">
    <property type="entry name" value="PLipase_C_PInositol-sp_X_dom"/>
</dbReference>
<dbReference type="GO" id="GO:0004435">
    <property type="term" value="F:phosphatidylinositol-4,5-bisphosphate phospholipase C activity"/>
    <property type="evidence" value="ECO:0007669"/>
    <property type="project" value="UniProtKB-EC"/>
</dbReference>
<dbReference type="SMART" id="SM00148">
    <property type="entry name" value="PLCXc"/>
    <property type="match status" value="1"/>
</dbReference>
<dbReference type="GO" id="GO:0006950">
    <property type="term" value="P:response to stress"/>
    <property type="evidence" value="ECO:0007669"/>
    <property type="project" value="UniProtKB-ARBA"/>
</dbReference>
<evidence type="ECO:0000256" key="9">
    <source>
        <dbReference type="RuleBase" id="RU361133"/>
    </source>
</evidence>
<evidence type="ECO:0000256" key="3">
    <source>
        <dbReference type="ARBA" id="ARBA00012368"/>
    </source>
</evidence>
<dbReference type="CDD" id="cd08599">
    <property type="entry name" value="PI-PLCc_plant"/>
    <property type="match status" value="1"/>
</dbReference>
<dbReference type="GO" id="GO:0016042">
    <property type="term" value="P:lipid catabolic process"/>
    <property type="evidence" value="ECO:0007669"/>
    <property type="project" value="UniProtKB-KW"/>
</dbReference>
<keyword evidence="4" id="KW-1003">Cell membrane</keyword>
<evidence type="ECO:0000313" key="14">
    <source>
        <dbReference type="Proteomes" id="UP000324897"/>
    </source>
</evidence>
<reference evidence="13 14" key="1">
    <citation type="journal article" date="2019" name="Sci. Rep.">
        <title>A high-quality genome of Eragrostis curvula grass provides insights into Poaceae evolution and supports new strategies to enhance forage quality.</title>
        <authorList>
            <person name="Carballo J."/>
            <person name="Santos B.A.C.M."/>
            <person name="Zappacosta D."/>
            <person name="Garbus I."/>
            <person name="Selva J.P."/>
            <person name="Gallo C.A."/>
            <person name="Diaz A."/>
            <person name="Albertini E."/>
            <person name="Caccamo M."/>
            <person name="Echenique V."/>
        </authorList>
    </citation>
    <scope>NUCLEOTIDE SEQUENCE [LARGE SCALE GENOMIC DNA]</scope>
    <source>
        <strain evidence="14">cv. Victoria</strain>
        <tissue evidence="13">Leaf</tissue>
    </source>
</reference>
<comment type="subcellular location">
    <subcellularLocation>
        <location evidence="2">Cell membrane</location>
        <topology evidence="2">Peripheral membrane protein</topology>
    </subcellularLocation>
</comment>